<protein>
    <submittedName>
        <fullName evidence="2">Uncharacterized protein</fullName>
    </submittedName>
</protein>
<proteinExistence type="predicted"/>
<comment type="caution">
    <text evidence="2">The sequence shown here is derived from an EMBL/GenBank/DDBJ whole genome shotgun (WGS) entry which is preliminary data.</text>
</comment>
<name>A0A9P0KI05_ACAOB</name>
<reference evidence="2" key="1">
    <citation type="submission" date="2022-03" db="EMBL/GenBank/DDBJ databases">
        <authorList>
            <person name="Sayadi A."/>
        </authorList>
    </citation>
    <scope>NUCLEOTIDE SEQUENCE</scope>
</reference>
<evidence type="ECO:0000313" key="2">
    <source>
        <dbReference type="EMBL" id="CAH1974362.1"/>
    </source>
</evidence>
<feature type="region of interest" description="Disordered" evidence="1">
    <location>
        <begin position="90"/>
        <end position="122"/>
    </location>
</feature>
<dbReference type="Proteomes" id="UP001152888">
    <property type="component" value="Unassembled WGS sequence"/>
</dbReference>
<dbReference type="OrthoDB" id="6777095at2759"/>
<dbReference type="AlphaFoldDB" id="A0A9P0KI05"/>
<accession>A0A9P0KI05</accession>
<evidence type="ECO:0000313" key="3">
    <source>
        <dbReference type="Proteomes" id="UP001152888"/>
    </source>
</evidence>
<gene>
    <name evidence="2" type="ORF">ACAOBT_LOCUS11036</name>
</gene>
<organism evidence="2 3">
    <name type="scientific">Acanthoscelides obtectus</name>
    <name type="common">Bean weevil</name>
    <name type="synonym">Bruchus obtectus</name>
    <dbReference type="NCBI Taxonomy" id="200917"/>
    <lineage>
        <taxon>Eukaryota</taxon>
        <taxon>Metazoa</taxon>
        <taxon>Ecdysozoa</taxon>
        <taxon>Arthropoda</taxon>
        <taxon>Hexapoda</taxon>
        <taxon>Insecta</taxon>
        <taxon>Pterygota</taxon>
        <taxon>Neoptera</taxon>
        <taxon>Endopterygota</taxon>
        <taxon>Coleoptera</taxon>
        <taxon>Polyphaga</taxon>
        <taxon>Cucujiformia</taxon>
        <taxon>Chrysomeloidea</taxon>
        <taxon>Chrysomelidae</taxon>
        <taxon>Bruchinae</taxon>
        <taxon>Bruchini</taxon>
        <taxon>Acanthoscelides</taxon>
    </lineage>
</organism>
<dbReference type="EMBL" id="CAKOFQ010006822">
    <property type="protein sequence ID" value="CAH1974362.1"/>
    <property type="molecule type" value="Genomic_DNA"/>
</dbReference>
<keyword evidence="3" id="KW-1185">Reference proteome</keyword>
<sequence>MEEHSSSSIYSGQKGFSQSISFYSVEMNQKHNNAIKEDLISSFRATGIAPLDAERVLRKIPSQTTDTNTEDALGNVIVGYLQQQRFMVGPSRRNMRRQKLSVEPGKSVVPNEESSDSDRSSY</sequence>
<evidence type="ECO:0000256" key="1">
    <source>
        <dbReference type="SAM" id="MobiDB-lite"/>
    </source>
</evidence>